<sequence length="76" mass="8960">MRWEYTWMLAFRRALLSREITHTGTRSLEPRKKIHSAHTRTICATISHDQTRAPSPHKYDQAFSYMRGMPNTPRSS</sequence>
<dbReference type="Proteomes" id="UP000004995">
    <property type="component" value="Unassembled WGS sequence"/>
</dbReference>
<dbReference type="AlphaFoldDB" id="K3ZGC1"/>
<dbReference type="Gramene" id="KQL16999">
    <property type="protein sequence ID" value="KQL16999"/>
    <property type="gene ID" value="SETIT_025623mg"/>
</dbReference>
<dbReference type="HOGENOM" id="CLU_2659193_0_0_1"/>
<proteinExistence type="predicted"/>
<dbReference type="InParanoid" id="K3ZGC1"/>
<evidence type="ECO:0000313" key="1">
    <source>
        <dbReference type="EnsemblPlants" id="KQL16999"/>
    </source>
</evidence>
<name>K3ZGC1_SETIT</name>
<evidence type="ECO:0000313" key="2">
    <source>
        <dbReference type="Proteomes" id="UP000004995"/>
    </source>
</evidence>
<reference evidence="1" key="2">
    <citation type="submission" date="2018-08" db="UniProtKB">
        <authorList>
            <consortium name="EnsemblPlants"/>
        </authorList>
    </citation>
    <scope>IDENTIFICATION</scope>
    <source>
        <strain evidence="1">Yugu1</strain>
    </source>
</reference>
<organism evidence="1 2">
    <name type="scientific">Setaria italica</name>
    <name type="common">Foxtail millet</name>
    <name type="synonym">Panicum italicum</name>
    <dbReference type="NCBI Taxonomy" id="4555"/>
    <lineage>
        <taxon>Eukaryota</taxon>
        <taxon>Viridiplantae</taxon>
        <taxon>Streptophyta</taxon>
        <taxon>Embryophyta</taxon>
        <taxon>Tracheophyta</taxon>
        <taxon>Spermatophyta</taxon>
        <taxon>Magnoliopsida</taxon>
        <taxon>Liliopsida</taxon>
        <taxon>Poales</taxon>
        <taxon>Poaceae</taxon>
        <taxon>PACMAD clade</taxon>
        <taxon>Panicoideae</taxon>
        <taxon>Panicodae</taxon>
        <taxon>Paniceae</taxon>
        <taxon>Cenchrinae</taxon>
        <taxon>Setaria</taxon>
    </lineage>
</organism>
<protein>
    <submittedName>
        <fullName evidence="1">Uncharacterized protein</fullName>
    </submittedName>
</protein>
<reference evidence="2" key="1">
    <citation type="journal article" date="2012" name="Nat. Biotechnol.">
        <title>Reference genome sequence of the model plant Setaria.</title>
        <authorList>
            <person name="Bennetzen J.L."/>
            <person name="Schmutz J."/>
            <person name="Wang H."/>
            <person name="Percifield R."/>
            <person name="Hawkins J."/>
            <person name="Pontaroli A.C."/>
            <person name="Estep M."/>
            <person name="Feng L."/>
            <person name="Vaughn J.N."/>
            <person name="Grimwood J."/>
            <person name="Jenkins J."/>
            <person name="Barry K."/>
            <person name="Lindquist E."/>
            <person name="Hellsten U."/>
            <person name="Deshpande S."/>
            <person name="Wang X."/>
            <person name="Wu X."/>
            <person name="Mitros T."/>
            <person name="Triplett J."/>
            <person name="Yang X."/>
            <person name="Ye C.Y."/>
            <person name="Mauro-Herrera M."/>
            <person name="Wang L."/>
            <person name="Li P."/>
            <person name="Sharma M."/>
            <person name="Sharma R."/>
            <person name="Ronald P.C."/>
            <person name="Panaud O."/>
            <person name="Kellogg E.A."/>
            <person name="Brutnell T.P."/>
            <person name="Doust A.N."/>
            <person name="Tuskan G.A."/>
            <person name="Rokhsar D."/>
            <person name="Devos K.M."/>
        </authorList>
    </citation>
    <scope>NUCLEOTIDE SEQUENCE [LARGE SCALE GENOMIC DNA]</scope>
    <source>
        <strain evidence="2">cv. Yugu1</strain>
    </source>
</reference>
<dbReference type="EnsemblPlants" id="KQL16999">
    <property type="protein sequence ID" value="KQL16999"/>
    <property type="gene ID" value="SETIT_025623mg"/>
</dbReference>
<keyword evidence="2" id="KW-1185">Reference proteome</keyword>
<dbReference type="EMBL" id="AGNK02002097">
    <property type="status" value="NOT_ANNOTATED_CDS"/>
    <property type="molecule type" value="Genomic_DNA"/>
</dbReference>
<accession>K3ZGC1</accession>